<protein>
    <submittedName>
        <fullName evidence="2">UDP-glucose 4-epimerase</fullName>
        <ecNumber evidence="2">5.1.3.2</ecNumber>
    </submittedName>
</protein>
<dbReference type="InterPro" id="IPR001509">
    <property type="entry name" value="Epimerase_deHydtase"/>
</dbReference>
<accession>A0A921NS79</accession>
<dbReference type="EMBL" id="APKE01000010">
    <property type="protein sequence ID" value="KAF0676970.1"/>
    <property type="molecule type" value="Genomic_DNA"/>
</dbReference>
<comment type="caution">
    <text evidence="2">The sequence shown here is derived from an EMBL/GenBank/DDBJ whole genome shotgun (WGS) entry which is preliminary data.</text>
</comment>
<dbReference type="InterPro" id="IPR036291">
    <property type="entry name" value="NAD(P)-bd_dom_sf"/>
</dbReference>
<proteinExistence type="predicted"/>
<gene>
    <name evidence="2" type="ORF">PMES_00767</name>
</gene>
<dbReference type="Proteomes" id="UP000698242">
    <property type="component" value="Unassembled WGS sequence"/>
</dbReference>
<dbReference type="Gene3D" id="3.40.50.720">
    <property type="entry name" value="NAD(P)-binding Rossmann-like Domain"/>
    <property type="match status" value="1"/>
</dbReference>
<dbReference type="SUPFAM" id="SSF51735">
    <property type="entry name" value="NAD(P)-binding Rossmann-fold domains"/>
    <property type="match status" value="1"/>
</dbReference>
<dbReference type="AlphaFoldDB" id="A0A921NS79"/>
<dbReference type="EC" id="5.1.3.2" evidence="2"/>
<sequence>MGKVIFLGATGRVGRMVGAAWPAGGPPLDPRARGQWEEGQAGPDECVLCLAGVTPRSGAPLEDNTRIALAALRMARRRGARHLFVASSSAVLGDTGTKAASESFGARPAGAYGREKLSMEEALLADAATDGTSVTVLRIGNVAGAGEPFDTIGAGGAPRLDRFADGAGPSRSYIGPVSLARVLSRLCQMALEGARLPDRLNVAAPGATAMADIFAALGQPPEWRPAPSGAIQRVHMDCSALMALCPLPRDAHHADRLLDEIRAAT</sequence>
<keyword evidence="3" id="KW-1185">Reference proteome</keyword>
<evidence type="ECO:0000313" key="3">
    <source>
        <dbReference type="Proteomes" id="UP000698242"/>
    </source>
</evidence>
<keyword evidence="2" id="KW-0413">Isomerase</keyword>
<dbReference type="Pfam" id="PF01370">
    <property type="entry name" value="Epimerase"/>
    <property type="match status" value="1"/>
</dbReference>
<name>A0A921NS79_9RHOB</name>
<feature type="domain" description="NAD-dependent epimerase/dehydratase" evidence="1">
    <location>
        <begin position="42"/>
        <end position="149"/>
    </location>
</feature>
<reference evidence="2" key="1">
    <citation type="submission" date="2013-03" db="EMBL/GenBank/DDBJ databases">
        <title>Genome Sequence of the Profundibacterium mesophilum strain KAUST100406-0324T from Red Sea, a novel genus in the family Rhodobacteraceae.</title>
        <authorList>
            <person name="Essack M."/>
            <person name="Alam I."/>
            <person name="Lafi F."/>
            <person name="Alawi W."/>
            <person name="Kamanu F."/>
            <person name="Al-Suwailem A."/>
            <person name="Lee O.O."/>
            <person name="Xu Y."/>
            <person name="Bajic V."/>
            <person name="Qian P.-Y."/>
            <person name="Archer J."/>
        </authorList>
    </citation>
    <scope>NUCLEOTIDE SEQUENCE</scope>
    <source>
        <strain evidence="2">KAUST100406-0324</strain>
    </source>
</reference>
<evidence type="ECO:0000313" key="2">
    <source>
        <dbReference type="EMBL" id="KAF0676970.1"/>
    </source>
</evidence>
<dbReference type="GO" id="GO:0003978">
    <property type="term" value="F:UDP-glucose 4-epimerase activity"/>
    <property type="evidence" value="ECO:0007669"/>
    <property type="project" value="UniProtKB-EC"/>
</dbReference>
<organism evidence="2 3">
    <name type="scientific">Profundibacterium mesophilum KAUST100406-0324</name>
    <dbReference type="NCBI Taxonomy" id="1037889"/>
    <lineage>
        <taxon>Bacteria</taxon>
        <taxon>Pseudomonadati</taxon>
        <taxon>Pseudomonadota</taxon>
        <taxon>Alphaproteobacteria</taxon>
        <taxon>Rhodobacterales</taxon>
        <taxon>Roseobacteraceae</taxon>
        <taxon>Profundibacterium</taxon>
    </lineage>
</organism>
<evidence type="ECO:0000259" key="1">
    <source>
        <dbReference type="Pfam" id="PF01370"/>
    </source>
</evidence>